<evidence type="ECO:0000256" key="6">
    <source>
        <dbReference type="ARBA" id="ARBA00022927"/>
    </source>
</evidence>
<gene>
    <name evidence="12" type="ORF">JOC49_001976</name>
</gene>
<feature type="transmembrane region" description="Helical" evidence="10">
    <location>
        <begin position="53"/>
        <end position="72"/>
    </location>
</feature>
<evidence type="ECO:0000259" key="11">
    <source>
        <dbReference type="PROSITE" id="PS50928"/>
    </source>
</evidence>
<protein>
    <submittedName>
        <fullName evidence="12">ABC-type dipeptide/oligopeptide/nickel transport system permease subunit</fullName>
    </submittedName>
</protein>
<organism evidence="12 13">
    <name type="scientific">Fusibacter tunisiensis</name>
    <dbReference type="NCBI Taxonomy" id="1008308"/>
    <lineage>
        <taxon>Bacteria</taxon>
        <taxon>Bacillati</taxon>
        <taxon>Bacillota</taxon>
        <taxon>Clostridia</taxon>
        <taxon>Eubacteriales</taxon>
        <taxon>Eubacteriales Family XII. Incertae Sedis</taxon>
        <taxon>Fusibacter</taxon>
    </lineage>
</organism>
<evidence type="ECO:0000313" key="13">
    <source>
        <dbReference type="Proteomes" id="UP000767854"/>
    </source>
</evidence>
<comment type="subcellular location">
    <subcellularLocation>
        <location evidence="1 10">Cell membrane</location>
        <topology evidence="1 10">Multi-pass membrane protein</topology>
    </subcellularLocation>
</comment>
<accession>A0ABS2MSM3</accession>
<reference evidence="12 13" key="1">
    <citation type="submission" date="2021-01" db="EMBL/GenBank/DDBJ databases">
        <title>Genomic Encyclopedia of Type Strains, Phase IV (KMG-IV): sequencing the most valuable type-strain genomes for metagenomic binning, comparative biology and taxonomic classification.</title>
        <authorList>
            <person name="Goeker M."/>
        </authorList>
    </citation>
    <scope>NUCLEOTIDE SEQUENCE [LARGE SCALE GENOMIC DNA]</scope>
    <source>
        <strain evidence="12 13">DSM 24436</strain>
    </source>
</reference>
<dbReference type="PROSITE" id="PS50928">
    <property type="entry name" value="ABC_TM1"/>
    <property type="match status" value="1"/>
</dbReference>
<feature type="transmembrane region" description="Helical" evidence="10">
    <location>
        <begin position="567"/>
        <end position="584"/>
    </location>
</feature>
<dbReference type="InterPro" id="IPR035906">
    <property type="entry name" value="MetI-like_sf"/>
</dbReference>
<comment type="similarity">
    <text evidence="9">Belongs to the binding-protein-dependent transport system permease family. OppBC subfamily.</text>
</comment>
<comment type="caution">
    <text evidence="12">The sequence shown here is derived from an EMBL/GenBank/DDBJ whole genome shotgun (WGS) entry which is preliminary data.</text>
</comment>
<dbReference type="RefSeq" id="WP_204664829.1">
    <property type="nucleotide sequence ID" value="NZ_JAFBDT010000018.1"/>
</dbReference>
<evidence type="ECO:0000256" key="2">
    <source>
        <dbReference type="ARBA" id="ARBA00022448"/>
    </source>
</evidence>
<keyword evidence="2 10" id="KW-0813">Transport</keyword>
<evidence type="ECO:0000256" key="9">
    <source>
        <dbReference type="ARBA" id="ARBA00024202"/>
    </source>
</evidence>
<evidence type="ECO:0000256" key="5">
    <source>
        <dbReference type="ARBA" id="ARBA00022856"/>
    </source>
</evidence>
<evidence type="ECO:0000256" key="3">
    <source>
        <dbReference type="ARBA" id="ARBA00022475"/>
    </source>
</evidence>
<dbReference type="InterPro" id="IPR000515">
    <property type="entry name" value="MetI-like"/>
</dbReference>
<dbReference type="Gene3D" id="1.10.3720.10">
    <property type="entry name" value="MetI-like"/>
    <property type="match status" value="1"/>
</dbReference>
<feature type="transmembrane region" description="Helical" evidence="10">
    <location>
        <begin position="596"/>
        <end position="615"/>
    </location>
</feature>
<keyword evidence="8 10" id="KW-0472">Membrane</keyword>
<sequence>MQKNDDLKQKNISADQFEFVQKDEKLYDQELEGRPIGYFEDVWIRFRKNRTNLTASIILLILIVSSIIMPFISGKEYNRIDEKIAFLPPRVPVLEKFGIFDGIVSHEEMPVDLNTYDEATGLYYPMGYNQKAIIEGTLTNSTIPSNEKSPSVLNGQALMVLDYDSNTMTIQSTEFFTLSKANNGILELDVYEMDTASNGKLEVMLQTDFGGEYKVLATIEEPGKHAINVFDLNPDLYADVVSTLRLRYTADAGRSSVAISSISVLESGSETPVFENQGFSLSEYKIVDGKGSYQRQNAEMIVATFEYNKYLAAFDLTREIAFSSAEYDQLIEEAGGNVKKIPNPDNPEGWFFEEGFPIREVIRKNDTVKVDGKEYSSYEVMLDYKTYLGYENLPYFLFGTTSAGRDLFSLVWVGLRTSLLIGLIVTAINVSVGVVYGAISGFYGGVVDILMERFSEIMGRIPWLVVLSIMVVLFDPGIKTLILTLIINGWIGTAGVTRMQFYRYKGREYVLASKTMGAKDGRLIFRHILPNGIGTIITASILSIPGVIFTESALSFLGYGIGHGQSFNFFGLTFSGVSIGVLLSDGRNFLLNYPHLVIFPALIVSILMITFNMFGNALRDAFNPSLRGVE</sequence>
<feature type="transmembrane region" description="Helical" evidence="10">
    <location>
        <begin position="457"/>
        <end position="474"/>
    </location>
</feature>
<evidence type="ECO:0000256" key="10">
    <source>
        <dbReference type="RuleBase" id="RU363032"/>
    </source>
</evidence>
<proteinExistence type="inferred from homology"/>
<keyword evidence="7 10" id="KW-1133">Transmembrane helix</keyword>
<dbReference type="InterPro" id="IPR050366">
    <property type="entry name" value="BP-dependent_transpt_permease"/>
</dbReference>
<dbReference type="EMBL" id="JAFBDT010000018">
    <property type="protein sequence ID" value="MBM7562416.1"/>
    <property type="molecule type" value="Genomic_DNA"/>
</dbReference>
<dbReference type="Pfam" id="PF00528">
    <property type="entry name" value="BPD_transp_1"/>
    <property type="match status" value="1"/>
</dbReference>
<keyword evidence="3" id="KW-1003">Cell membrane</keyword>
<keyword evidence="5" id="KW-0571">Peptide transport</keyword>
<keyword evidence="4 10" id="KW-0812">Transmembrane</keyword>
<dbReference type="Pfam" id="PF12911">
    <property type="entry name" value="OppC_N"/>
    <property type="match status" value="1"/>
</dbReference>
<evidence type="ECO:0000256" key="7">
    <source>
        <dbReference type="ARBA" id="ARBA00022989"/>
    </source>
</evidence>
<dbReference type="PANTHER" id="PTHR43386:SF24">
    <property type="entry name" value="OLIGOPEPTIDE TRANSPORT SYSTEM PERMEASE PROTEIN AMID"/>
    <property type="match status" value="1"/>
</dbReference>
<dbReference type="CDD" id="cd06261">
    <property type="entry name" value="TM_PBP2"/>
    <property type="match status" value="1"/>
</dbReference>
<feature type="transmembrane region" description="Helical" evidence="10">
    <location>
        <begin position="480"/>
        <end position="502"/>
    </location>
</feature>
<keyword evidence="13" id="KW-1185">Reference proteome</keyword>
<keyword evidence="6" id="KW-0653">Protein transport</keyword>
<dbReference type="PANTHER" id="PTHR43386">
    <property type="entry name" value="OLIGOPEPTIDE TRANSPORT SYSTEM PERMEASE PROTEIN APPC"/>
    <property type="match status" value="1"/>
</dbReference>
<evidence type="ECO:0000256" key="4">
    <source>
        <dbReference type="ARBA" id="ARBA00022692"/>
    </source>
</evidence>
<dbReference type="SUPFAM" id="SSF161098">
    <property type="entry name" value="MetI-like"/>
    <property type="match status" value="1"/>
</dbReference>
<dbReference type="InterPro" id="IPR025966">
    <property type="entry name" value="OppC_N"/>
</dbReference>
<evidence type="ECO:0000256" key="1">
    <source>
        <dbReference type="ARBA" id="ARBA00004651"/>
    </source>
</evidence>
<name>A0ABS2MSM3_9FIRM</name>
<feature type="transmembrane region" description="Helical" evidence="10">
    <location>
        <begin position="523"/>
        <end position="547"/>
    </location>
</feature>
<feature type="transmembrane region" description="Helical" evidence="10">
    <location>
        <begin position="419"/>
        <end position="445"/>
    </location>
</feature>
<evidence type="ECO:0000313" key="12">
    <source>
        <dbReference type="EMBL" id="MBM7562416.1"/>
    </source>
</evidence>
<evidence type="ECO:0000256" key="8">
    <source>
        <dbReference type="ARBA" id="ARBA00023136"/>
    </source>
</evidence>
<dbReference type="Proteomes" id="UP000767854">
    <property type="component" value="Unassembled WGS sequence"/>
</dbReference>
<feature type="domain" description="ABC transmembrane type-1" evidence="11">
    <location>
        <begin position="415"/>
        <end position="615"/>
    </location>
</feature>